<evidence type="ECO:0000313" key="3">
    <source>
        <dbReference type="Proteomes" id="UP001183607"/>
    </source>
</evidence>
<feature type="transmembrane region" description="Helical" evidence="1">
    <location>
        <begin position="233"/>
        <end position="252"/>
    </location>
</feature>
<feature type="transmembrane region" description="Helical" evidence="1">
    <location>
        <begin position="159"/>
        <end position="177"/>
    </location>
</feature>
<reference evidence="3" key="1">
    <citation type="submission" date="2023-07" db="EMBL/GenBank/DDBJ databases">
        <title>30 novel species of actinomycetes from the DSMZ collection.</title>
        <authorList>
            <person name="Nouioui I."/>
        </authorList>
    </citation>
    <scope>NUCLEOTIDE SEQUENCE [LARGE SCALE GENOMIC DNA]</scope>
    <source>
        <strain evidence="3">DSM 41982</strain>
    </source>
</reference>
<evidence type="ECO:0000256" key="1">
    <source>
        <dbReference type="SAM" id="Phobius"/>
    </source>
</evidence>
<keyword evidence="1" id="KW-0812">Transmembrane</keyword>
<feature type="transmembrane region" description="Helical" evidence="1">
    <location>
        <begin position="272"/>
        <end position="290"/>
    </location>
</feature>
<dbReference type="AlphaFoldDB" id="A0ABD5E564"/>
<sequence>MGRVSGGRARWAGVLACALLAAGSLAWAVRDLSVAHWHPGRVWWLWAGSPSAWGGRSVQVTSLGDGVLLVLGVWGAVRGVRAPRTAAPALAAVGACALVVRLPSSWLLAQPWTGPWGGEGLRGLARATDLAGLLLGVLLLGCAFAVRRPRADRPPPARTAAAVLLLSAGLLAVWEAVRVDDYGAVAYRGALLGNRSTTLTLLATPQPWWAAALVLLALAAGIACAARARAGRALGTAAGAMLLAWGLVRLSVGLRQERFDGALSGTPRLQLSLASTLAYVLAGLAVLALLRTPVRAGAAVEERAAAPAPVSRAR</sequence>
<name>A0ABD5E564_9ACTN</name>
<feature type="transmembrane region" description="Helical" evidence="1">
    <location>
        <begin position="89"/>
        <end position="109"/>
    </location>
</feature>
<organism evidence="2 3">
    <name type="scientific">Streptomyces evansiae</name>
    <dbReference type="NCBI Taxonomy" id="3075535"/>
    <lineage>
        <taxon>Bacteria</taxon>
        <taxon>Bacillati</taxon>
        <taxon>Actinomycetota</taxon>
        <taxon>Actinomycetes</taxon>
        <taxon>Kitasatosporales</taxon>
        <taxon>Streptomycetaceae</taxon>
        <taxon>Streptomyces</taxon>
    </lineage>
</organism>
<gene>
    <name evidence="2" type="ORF">RM574_13840</name>
</gene>
<feature type="transmembrane region" description="Helical" evidence="1">
    <location>
        <begin position="52"/>
        <end position="77"/>
    </location>
</feature>
<dbReference type="Proteomes" id="UP001183607">
    <property type="component" value="Unassembled WGS sequence"/>
</dbReference>
<keyword evidence="1" id="KW-1133">Transmembrane helix</keyword>
<evidence type="ECO:0008006" key="4">
    <source>
        <dbReference type="Google" id="ProtNLM"/>
    </source>
</evidence>
<accession>A0ABD5E564</accession>
<keyword evidence="1" id="KW-0472">Membrane</keyword>
<dbReference type="EMBL" id="JAVRER010000018">
    <property type="protein sequence ID" value="MDT0416569.1"/>
    <property type="molecule type" value="Genomic_DNA"/>
</dbReference>
<feature type="transmembrane region" description="Helical" evidence="1">
    <location>
        <begin position="129"/>
        <end position="147"/>
    </location>
</feature>
<comment type="caution">
    <text evidence="2">The sequence shown here is derived from an EMBL/GenBank/DDBJ whole genome shotgun (WGS) entry which is preliminary data.</text>
</comment>
<dbReference type="RefSeq" id="WP_237301016.1">
    <property type="nucleotide sequence ID" value="NZ_JAVRER010000018.1"/>
</dbReference>
<protein>
    <recommendedName>
        <fullName evidence="4">DUF998 domain-containing protein</fullName>
    </recommendedName>
</protein>
<proteinExistence type="predicted"/>
<feature type="transmembrane region" description="Helical" evidence="1">
    <location>
        <begin position="208"/>
        <end position="226"/>
    </location>
</feature>
<evidence type="ECO:0000313" key="2">
    <source>
        <dbReference type="EMBL" id="MDT0416569.1"/>
    </source>
</evidence>